<reference evidence="2 3" key="1">
    <citation type="journal article" date="2019" name="G3 (Bethesda)">
        <title>Sequencing of a Wild Apple (Malus baccata) Genome Unravels the Differences Between Cultivated and Wild Apple Species Regarding Disease Resistance and Cold Tolerance.</title>
        <authorList>
            <person name="Chen X."/>
        </authorList>
    </citation>
    <scope>NUCLEOTIDE SEQUENCE [LARGE SCALE GENOMIC DNA]</scope>
    <source>
        <strain evidence="3">cv. Shandingzi</strain>
        <tissue evidence="2">Leaves</tissue>
    </source>
</reference>
<proteinExistence type="predicted"/>
<gene>
    <name evidence="2" type="ORF">C1H46_010934</name>
</gene>
<comment type="caution">
    <text evidence="2">The sequence shown here is derived from an EMBL/GenBank/DDBJ whole genome shotgun (WGS) entry which is preliminary data.</text>
</comment>
<dbReference type="PANTHER" id="PTHR31373">
    <property type="entry name" value="OS06G0652100 PROTEIN"/>
    <property type="match status" value="1"/>
</dbReference>
<accession>A0A540MXF9</accession>
<dbReference type="EMBL" id="VIEB01000154">
    <property type="protein sequence ID" value="TQE03454.1"/>
    <property type="molecule type" value="Genomic_DNA"/>
</dbReference>
<evidence type="ECO:0000313" key="2">
    <source>
        <dbReference type="EMBL" id="TQE03454.1"/>
    </source>
</evidence>
<organism evidence="2 3">
    <name type="scientific">Malus baccata</name>
    <name type="common">Siberian crab apple</name>
    <name type="synonym">Pyrus baccata</name>
    <dbReference type="NCBI Taxonomy" id="106549"/>
    <lineage>
        <taxon>Eukaryota</taxon>
        <taxon>Viridiplantae</taxon>
        <taxon>Streptophyta</taxon>
        <taxon>Embryophyta</taxon>
        <taxon>Tracheophyta</taxon>
        <taxon>Spermatophyta</taxon>
        <taxon>Magnoliopsida</taxon>
        <taxon>eudicotyledons</taxon>
        <taxon>Gunneridae</taxon>
        <taxon>Pentapetalae</taxon>
        <taxon>rosids</taxon>
        <taxon>fabids</taxon>
        <taxon>Rosales</taxon>
        <taxon>Rosaceae</taxon>
        <taxon>Amygdaloideae</taxon>
        <taxon>Maleae</taxon>
        <taxon>Malus</taxon>
    </lineage>
</organism>
<evidence type="ECO:0000313" key="3">
    <source>
        <dbReference type="Proteomes" id="UP000315295"/>
    </source>
</evidence>
<evidence type="ECO:0000259" key="1">
    <source>
        <dbReference type="Pfam" id="PF11443"/>
    </source>
</evidence>
<dbReference type="Proteomes" id="UP000315295">
    <property type="component" value="Unassembled WGS sequence"/>
</dbReference>
<dbReference type="STRING" id="106549.A0A540MXF9"/>
<dbReference type="InterPro" id="IPR011205">
    <property type="entry name" value="UCP015417_vWA"/>
</dbReference>
<name>A0A540MXF9_MALBA</name>
<protein>
    <recommendedName>
        <fullName evidence="1">DUF2828 domain-containing protein</fullName>
    </recommendedName>
</protein>
<dbReference type="AlphaFoldDB" id="A0A540MXF9"/>
<keyword evidence="3" id="KW-1185">Reference proteome</keyword>
<feature type="domain" description="DUF2828" evidence="1">
    <location>
        <begin position="54"/>
        <end position="235"/>
    </location>
</feature>
<dbReference type="Pfam" id="PF11443">
    <property type="entry name" value="DUF2828"/>
    <property type="match status" value="1"/>
</dbReference>
<dbReference type="InterPro" id="IPR058580">
    <property type="entry name" value="DUF2828"/>
</dbReference>
<dbReference type="PANTHER" id="PTHR31373:SF17">
    <property type="entry name" value="OS06G0652100 PROTEIN"/>
    <property type="match status" value="1"/>
</dbReference>
<sequence length="235" mass="27065">MNIIHGLKTRSKARAFMLVISILEACRNKAVWPQFTRIAPPLPEQFKFKQLQLGFHNINNLCVDLYFHCAKGQDAMSPVEFQETLMNQVLHSAWSHNTLTSLKLICNFIDRRGDGGKRNQDEAFFTATIWLHQNHPKTLAYNLVPISGSFGRILDLPCILSQVLWGEAHLKFIGRTRDEVDSNRMVKVKEKDAKSRASELLLRRKAIHTANKAAQRYERDTNYRFLHNCVSDIFA</sequence>